<dbReference type="InterPro" id="IPR046025">
    <property type="entry name" value="DUF5983"/>
</dbReference>
<gene>
    <name evidence="2" type="ORF">OM960_20420</name>
</gene>
<dbReference type="Pfam" id="PF19419">
    <property type="entry name" value="DUF5983"/>
    <property type="match status" value="1"/>
</dbReference>
<evidence type="ECO:0000313" key="2">
    <source>
        <dbReference type="EMBL" id="MCW3783902.1"/>
    </source>
</evidence>
<dbReference type="EMBL" id="JAPDOG010000027">
    <property type="protein sequence ID" value="MCW3783902.1"/>
    <property type="molecule type" value="Genomic_DNA"/>
</dbReference>
<evidence type="ECO:0000313" key="3">
    <source>
        <dbReference type="Proteomes" id="UP001207582"/>
    </source>
</evidence>
<accession>A0ABT3J897</accession>
<name>A0ABT3J897_9RHOB</name>
<proteinExistence type="predicted"/>
<dbReference type="Proteomes" id="UP001207582">
    <property type="component" value="Unassembled WGS sequence"/>
</dbReference>
<evidence type="ECO:0000259" key="1">
    <source>
        <dbReference type="Pfam" id="PF19419"/>
    </source>
</evidence>
<keyword evidence="3" id="KW-1185">Reference proteome</keyword>
<sequence length="226" mass="24550">MPLNKINVLDLSTGHLSEPSRIFMCAAAGNGNRLGIMAREEGFFIGAAHADVAEDEGLLPPDLLHCLRFARANGMDYLLFDRNADPQPGLPLYLEGPHGALAFDPDHDWIGSMSVNVADHFDYVLPTGKVTIEAVRPGALSDEQLVIRETPKPLEDADYEAPEGCWLSVGEASVRIGINDETIFAEILPLGYEMAESHGRIDVLRSDLAASIEEEKRALDADSPSL</sequence>
<reference evidence="2 3" key="1">
    <citation type="submission" date="2022-10" db="EMBL/GenBank/DDBJ databases">
        <title>Defluviimonas sp. CAU 1641 isolated from mud.</title>
        <authorList>
            <person name="Kim W."/>
        </authorList>
    </citation>
    <scope>NUCLEOTIDE SEQUENCE [LARGE SCALE GENOMIC DNA]</scope>
    <source>
        <strain evidence="2 3">CAU 1641</strain>
    </source>
</reference>
<organism evidence="2 3">
    <name type="scientific">Defluviimonas salinarum</name>
    <dbReference type="NCBI Taxonomy" id="2992147"/>
    <lineage>
        <taxon>Bacteria</taxon>
        <taxon>Pseudomonadati</taxon>
        <taxon>Pseudomonadota</taxon>
        <taxon>Alphaproteobacteria</taxon>
        <taxon>Rhodobacterales</taxon>
        <taxon>Paracoccaceae</taxon>
        <taxon>Albidovulum</taxon>
    </lineage>
</organism>
<feature type="domain" description="DUF5983" evidence="1">
    <location>
        <begin position="8"/>
        <end position="93"/>
    </location>
</feature>
<protein>
    <recommendedName>
        <fullName evidence="1">DUF5983 domain-containing protein</fullName>
    </recommendedName>
</protein>
<comment type="caution">
    <text evidence="2">The sequence shown here is derived from an EMBL/GenBank/DDBJ whole genome shotgun (WGS) entry which is preliminary data.</text>
</comment>